<evidence type="ECO:0000256" key="1">
    <source>
        <dbReference type="ARBA" id="ARBA00022664"/>
    </source>
</evidence>
<dbReference type="InterPro" id="IPR001890">
    <property type="entry name" value="RNA-binding_CRM"/>
</dbReference>
<name>A0A328DZ16_9ASTE</name>
<keyword evidence="11" id="KW-1185">Reference proteome</keyword>
<feature type="domain" description="CRM" evidence="9">
    <location>
        <begin position="282"/>
        <end position="378"/>
    </location>
</feature>
<feature type="region of interest" description="Disordered" evidence="8">
    <location>
        <begin position="30"/>
        <end position="84"/>
    </location>
</feature>
<dbReference type="InterPro" id="IPR035920">
    <property type="entry name" value="YhbY-like_sf"/>
</dbReference>
<organism evidence="10 11">
    <name type="scientific">Cuscuta australis</name>
    <dbReference type="NCBI Taxonomy" id="267555"/>
    <lineage>
        <taxon>Eukaryota</taxon>
        <taxon>Viridiplantae</taxon>
        <taxon>Streptophyta</taxon>
        <taxon>Embryophyta</taxon>
        <taxon>Tracheophyta</taxon>
        <taxon>Spermatophyta</taxon>
        <taxon>Magnoliopsida</taxon>
        <taxon>eudicotyledons</taxon>
        <taxon>Gunneridae</taxon>
        <taxon>Pentapetalae</taxon>
        <taxon>asterids</taxon>
        <taxon>lamiids</taxon>
        <taxon>Solanales</taxon>
        <taxon>Convolvulaceae</taxon>
        <taxon>Cuscuteae</taxon>
        <taxon>Cuscuta</taxon>
        <taxon>Cuscuta subgen. Grammica</taxon>
        <taxon>Cuscuta sect. Cleistogrammica</taxon>
    </lineage>
</organism>
<feature type="region of interest" description="Disordered" evidence="8">
    <location>
        <begin position="421"/>
        <end position="441"/>
    </location>
</feature>
<keyword evidence="5" id="KW-0508">mRNA splicing</keyword>
<evidence type="ECO:0000256" key="8">
    <source>
        <dbReference type="SAM" id="MobiDB-lite"/>
    </source>
</evidence>
<feature type="compositionally biased region" description="Polar residues" evidence="8">
    <location>
        <begin position="31"/>
        <end position="41"/>
    </location>
</feature>
<dbReference type="PROSITE" id="PS51295">
    <property type="entry name" value="CRM"/>
    <property type="match status" value="2"/>
</dbReference>
<evidence type="ECO:0000313" key="10">
    <source>
        <dbReference type="EMBL" id="RAL50470.1"/>
    </source>
</evidence>
<dbReference type="FunFam" id="3.30.110.60:FF:000002">
    <property type="entry name" value="CRS2-associated factor 1, chloroplastic"/>
    <property type="match status" value="2"/>
</dbReference>
<reference evidence="10 11" key="1">
    <citation type="submission" date="2018-06" db="EMBL/GenBank/DDBJ databases">
        <title>The Genome of Cuscuta australis (Dodder) Provides Insight into the Evolution of Plant Parasitism.</title>
        <authorList>
            <person name="Liu H."/>
        </authorList>
    </citation>
    <scope>NUCLEOTIDE SEQUENCE [LARGE SCALE GENOMIC DNA]</scope>
    <source>
        <strain evidence="11">cv. Yunnan</strain>
        <tissue evidence="10">Vines</tissue>
    </source>
</reference>
<keyword evidence="3 7" id="KW-0694">RNA-binding</keyword>
<accession>A0A328DZ16</accession>
<proteinExistence type="predicted"/>
<dbReference type="AlphaFoldDB" id="A0A328DZ16"/>
<dbReference type="PANTHER" id="PTHR46247:SF2">
    <property type="entry name" value="CRS2-ASSOCIATED FACTOR 1, MITOCHONDRIAL"/>
    <property type="match status" value="1"/>
</dbReference>
<keyword evidence="6" id="KW-0687">Ribonucleoprotein</keyword>
<feature type="region of interest" description="Disordered" evidence="8">
    <location>
        <begin position="375"/>
        <end position="401"/>
    </location>
</feature>
<evidence type="ECO:0000256" key="7">
    <source>
        <dbReference type="PROSITE-ProRule" id="PRU00626"/>
    </source>
</evidence>
<protein>
    <recommendedName>
        <fullName evidence="9">CRM domain-containing protein</fullName>
    </recommendedName>
</protein>
<dbReference type="Proteomes" id="UP000249390">
    <property type="component" value="Unassembled WGS sequence"/>
</dbReference>
<gene>
    <name evidence="10" type="ORF">DM860_016937</name>
</gene>
<keyword evidence="4" id="KW-0809">Transit peptide</keyword>
<evidence type="ECO:0000256" key="4">
    <source>
        <dbReference type="ARBA" id="ARBA00022946"/>
    </source>
</evidence>
<evidence type="ECO:0000313" key="11">
    <source>
        <dbReference type="Proteomes" id="UP000249390"/>
    </source>
</evidence>
<evidence type="ECO:0000259" key="9">
    <source>
        <dbReference type="PROSITE" id="PS51295"/>
    </source>
</evidence>
<dbReference type="SUPFAM" id="SSF75471">
    <property type="entry name" value="YhbY-like"/>
    <property type="match status" value="2"/>
</dbReference>
<keyword evidence="2" id="KW-0677">Repeat</keyword>
<dbReference type="GO" id="GO:0000373">
    <property type="term" value="P:Group II intron splicing"/>
    <property type="evidence" value="ECO:0007669"/>
    <property type="project" value="InterPro"/>
</dbReference>
<dbReference type="Gene3D" id="3.30.110.60">
    <property type="entry name" value="YhbY-like"/>
    <property type="match status" value="2"/>
</dbReference>
<evidence type="ECO:0000256" key="2">
    <source>
        <dbReference type="ARBA" id="ARBA00022737"/>
    </source>
</evidence>
<dbReference type="GO" id="GO:0006397">
    <property type="term" value="P:mRNA processing"/>
    <property type="evidence" value="ECO:0007669"/>
    <property type="project" value="UniProtKB-KW"/>
</dbReference>
<dbReference type="GO" id="GO:0003723">
    <property type="term" value="F:RNA binding"/>
    <property type="evidence" value="ECO:0007669"/>
    <property type="project" value="UniProtKB-UniRule"/>
</dbReference>
<dbReference type="PANTHER" id="PTHR46247">
    <property type="entry name" value="CRS2-ASSOCIATED FACTOR 1, CHLOROPLASTIC"/>
    <property type="match status" value="1"/>
</dbReference>
<comment type="caution">
    <text evidence="10">The sequence shown here is derived from an EMBL/GenBank/DDBJ whole genome shotgun (WGS) entry which is preliminary data.</text>
</comment>
<dbReference type="GO" id="GO:1990904">
    <property type="term" value="C:ribonucleoprotein complex"/>
    <property type="evidence" value="ECO:0007669"/>
    <property type="project" value="UniProtKB-KW"/>
</dbReference>
<dbReference type="SMART" id="SM01103">
    <property type="entry name" value="CRS1_YhbY"/>
    <property type="match status" value="2"/>
</dbReference>
<feature type="domain" description="CRM" evidence="9">
    <location>
        <begin position="162"/>
        <end position="260"/>
    </location>
</feature>
<feature type="compositionally biased region" description="Pro residues" evidence="8">
    <location>
        <begin position="49"/>
        <end position="65"/>
    </location>
</feature>
<keyword evidence="1" id="KW-0507">mRNA processing</keyword>
<evidence type="ECO:0000256" key="6">
    <source>
        <dbReference type="ARBA" id="ARBA00023274"/>
    </source>
</evidence>
<dbReference type="EMBL" id="NQVE01000060">
    <property type="protein sequence ID" value="RAL50470.1"/>
    <property type="molecule type" value="Genomic_DNA"/>
</dbReference>
<dbReference type="InterPro" id="IPR044599">
    <property type="entry name" value="CAF1P_plant"/>
</dbReference>
<feature type="compositionally biased region" description="Polar residues" evidence="8">
    <location>
        <begin position="430"/>
        <end position="441"/>
    </location>
</feature>
<dbReference type="Pfam" id="PF01985">
    <property type="entry name" value="CRS1_YhbY"/>
    <property type="match status" value="2"/>
</dbReference>
<evidence type="ECO:0000256" key="5">
    <source>
        <dbReference type="ARBA" id="ARBA00023187"/>
    </source>
</evidence>
<evidence type="ECO:0000256" key="3">
    <source>
        <dbReference type="ARBA" id="ARBA00022884"/>
    </source>
</evidence>
<sequence length="441" mass="50117">MLSSFVAIFSRHRHLHLPPSSSARHFLSAASLPNSSPTSSKLRSKYSFTPPPSLKPRINPNPPDPKPPKPRYRPPSSLDRGGQPAAVSDLPFDFRFSYSESSPTVRPIGLREPKYSPFGPGRLDRLWTGVCAPVVDPRRGSQEDERKLREKRREMWAKIQGVPLTDAERNALVERCQRHKTKRQINLGRDGLTHNMLIVIHDHWKHTEVVRIKCMGVPTVNMKNLCSHLEEKTFGKVIHIHGGFLVLYRGRNYDRKKIPEIPLMLWKPHEPVYPRLIKTTIEGLSIEETKEMRKRGLAVPVLTKLAKNGYYASLVPMVRDAFLTDELVRIDCGGLPKSDYRKIGCKLKDLVPCILVTFAKEQIVVWRGKDYKPPNNGDDFLLPDREPFDNNDDDEAGPPPKEDECLMRFYDGVLNVIGNNASSPRHPHHCSNSITHPTARA</sequence>